<organism evidence="2 3">
    <name type="scientific">Araneus ventricosus</name>
    <name type="common">Orbweaver spider</name>
    <name type="synonym">Epeira ventricosa</name>
    <dbReference type="NCBI Taxonomy" id="182803"/>
    <lineage>
        <taxon>Eukaryota</taxon>
        <taxon>Metazoa</taxon>
        <taxon>Ecdysozoa</taxon>
        <taxon>Arthropoda</taxon>
        <taxon>Chelicerata</taxon>
        <taxon>Arachnida</taxon>
        <taxon>Araneae</taxon>
        <taxon>Araneomorphae</taxon>
        <taxon>Entelegynae</taxon>
        <taxon>Araneoidea</taxon>
        <taxon>Araneidae</taxon>
        <taxon>Araneus</taxon>
    </lineage>
</organism>
<sequence>MKKRREERMFVVGEIVRHPNKSWRPFGHASEGMVKRVLSWNLEDDGFEDPGLEKSNLRRGTKKISENTTPFSPATASPEIKKTSRKPMVEIVKKRVN</sequence>
<proteinExistence type="predicted"/>
<feature type="compositionally biased region" description="Polar residues" evidence="1">
    <location>
        <begin position="66"/>
        <end position="75"/>
    </location>
</feature>
<accession>A0A4Y1ZQJ9</accession>
<dbReference type="AlphaFoldDB" id="A0A4Y1ZQJ9"/>
<keyword evidence="3" id="KW-1185">Reference proteome</keyword>
<reference evidence="2 3" key="1">
    <citation type="journal article" date="2019" name="Sci. Rep.">
        <title>Orb-weaving spider Araneus ventricosus genome elucidates the spidroin gene catalogue.</title>
        <authorList>
            <person name="Kono N."/>
            <person name="Nakamura H."/>
            <person name="Ohtoshi R."/>
            <person name="Moran D.A.P."/>
            <person name="Shinohara A."/>
            <person name="Yoshida Y."/>
            <person name="Fujiwara M."/>
            <person name="Mori M."/>
            <person name="Tomita M."/>
            <person name="Arakawa K."/>
        </authorList>
    </citation>
    <scope>NUCLEOTIDE SEQUENCE [LARGE SCALE GENOMIC DNA]</scope>
</reference>
<feature type="region of interest" description="Disordered" evidence="1">
    <location>
        <begin position="51"/>
        <end position="85"/>
    </location>
</feature>
<evidence type="ECO:0000313" key="2">
    <source>
        <dbReference type="EMBL" id="GBL61051.1"/>
    </source>
</evidence>
<protein>
    <submittedName>
        <fullName evidence="2">Uncharacterized protein</fullName>
    </submittedName>
</protein>
<evidence type="ECO:0000256" key="1">
    <source>
        <dbReference type="SAM" id="MobiDB-lite"/>
    </source>
</evidence>
<evidence type="ECO:0000313" key="3">
    <source>
        <dbReference type="Proteomes" id="UP000499080"/>
    </source>
</evidence>
<name>A0A4Y1ZQJ9_ARAVE</name>
<dbReference type="Proteomes" id="UP000499080">
    <property type="component" value="Unassembled WGS sequence"/>
</dbReference>
<dbReference type="EMBL" id="BGPR01076451">
    <property type="protein sequence ID" value="GBL61051.1"/>
    <property type="molecule type" value="Genomic_DNA"/>
</dbReference>
<gene>
    <name evidence="2" type="ORF">AVEN_229274_1</name>
</gene>
<comment type="caution">
    <text evidence="2">The sequence shown here is derived from an EMBL/GenBank/DDBJ whole genome shotgun (WGS) entry which is preliminary data.</text>
</comment>